<dbReference type="PANTHER" id="PTHR14211:SF7">
    <property type="entry name" value="RIBOSOME BIOGENESIS PROTEIN NOP53"/>
    <property type="match status" value="1"/>
</dbReference>
<evidence type="ECO:0000256" key="5">
    <source>
        <dbReference type="PIRNR" id="PIRNR017302"/>
    </source>
</evidence>
<dbReference type="GO" id="GO:0006364">
    <property type="term" value="P:rRNA processing"/>
    <property type="evidence" value="ECO:0007669"/>
    <property type="project" value="TreeGrafter"/>
</dbReference>
<dbReference type="STRING" id="104452.A0A0L7LPC8"/>
<dbReference type="GO" id="GO:0005654">
    <property type="term" value="C:nucleoplasm"/>
    <property type="evidence" value="ECO:0007669"/>
    <property type="project" value="UniProtKB-SubCell"/>
</dbReference>
<feature type="compositionally biased region" description="Basic residues" evidence="6">
    <location>
        <begin position="260"/>
        <end position="272"/>
    </location>
</feature>
<dbReference type="InterPro" id="IPR011687">
    <property type="entry name" value="Nop53/GLTSCR2"/>
</dbReference>
<proteinExistence type="inferred from homology"/>
<dbReference type="PIRSF" id="PIRSF017302">
    <property type="entry name" value="Gltscr2"/>
    <property type="match status" value="1"/>
</dbReference>
<keyword evidence="4 5" id="KW-0539">Nucleus</keyword>
<comment type="subcellular location">
    <subcellularLocation>
        <location evidence="5">Nucleus</location>
        <location evidence="5">Nucleolus</location>
    </subcellularLocation>
    <subcellularLocation>
        <location evidence="5">Nucleus</location>
        <location evidence="5">Nucleoplasm</location>
    </subcellularLocation>
</comment>
<keyword evidence="8" id="KW-1185">Reference proteome</keyword>
<feature type="compositionally biased region" description="Basic and acidic residues" evidence="6">
    <location>
        <begin position="366"/>
        <end position="376"/>
    </location>
</feature>
<evidence type="ECO:0000313" key="7">
    <source>
        <dbReference type="EMBL" id="KOB77383.1"/>
    </source>
</evidence>
<feature type="compositionally biased region" description="Polar residues" evidence="6">
    <location>
        <begin position="275"/>
        <end position="289"/>
    </location>
</feature>
<dbReference type="GO" id="GO:0005730">
    <property type="term" value="C:nucleolus"/>
    <property type="evidence" value="ECO:0007669"/>
    <property type="project" value="UniProtKB-SubCell"/>
</dbReference>
<evidence type="ECO:0000256" key="2">
    <source>
        <dbReference type="ARBA" id="ARBA00018339"/>
    </source>
</evidence>
<dbReference type="GO" id="GO:0000027">
    <property type="term" value="P:ribosomal large subunit assembly"/>
    <property type="evidence" value="ECO:0007669"/>
    <property type="project" value="UniProtKB-UniRule"/>
</dbReference>
<sequence length="466" mass="52996">MSIVKKKKHVSKKNKRDWRKHCDIRDVEEFLEDQRLEERLGKFDTKPDSELFVVDTAGNDDPPEIDSKPLSAKLKKRKKLAEGPKCFEILIPDSKVQDPNAKRNHVNPVGFKPTSLSKLTDKRRLEKGVYQRKVEQGRTNRKIARDKKRANKQIHNVLPERRLRARPPGAQTLTRAAIETPHPGEHQELLQDVVTHEQRMIKKQARLYRLTTGMFSRVTAAEQEGQWLEEMSVGLATPHNPAAEPEGSDGEYRAVNPPVRNKKKDHKARRKQKEQLSSIKSSEQKQATVRTKRKEKQAEHDASAPPALNKNKTPVKEPDFVDPATLSGDLRHKQAEHDASAPPALNKNKTPVKEPDFVDPATLSGDLRHKQAEHDASAPPALNKNKTPVKEPDFVDPATLSGDLRHVTTNSNLLRDRFESLQRRGALAASKLMMKKKRKVKSYFKQGHKVTDQDIQRYVNRTAGKK</sequence>
<organism evidence="7 8">
    <name type="scientific">Operophtera brumata</name>
    <name type="common">Winter moth</name>
    <name type="synonym">Phalaena brumata</name>
    <dbReference type="NCBI Taxonomy" id="104452"/>
    <lineage>
        <taxon>Eukaryota</taxon>
        <taxon>Metazoa</taxon>
        <taxon>Ecdysozoa</taxon>
        <taxon>Arthropoda</taxon>
        <taxon>Hexapoda</taxon>
        <taxon>Insecta</taxon>
        <taxon>Pterygota</taxon>
        <taxon>Neoptera</taxon>
        <taxon>Endopterygota</taxon>
        <taxon>Lepidoptera</taxon>
        <taxon>Glossata</taxon>
        <taxon>Ditrysia</taxon>
        <taxon>Geometroidea</taxon>
        <taxon>Geometridae</taxon>
        <taxon>Larentiinae</taxon>
        <taxon>Operophtera</taxon>
    </lineage>
</organism>
<name>A0A0L7LPC8_OPEBR</name>
<evidence type="ECO:0000256" key="6">
    <source>
        <dbReference type="SAM" id="MobiDB-lite"/>
    </source>
</evidence>
<protein>
    <recommendedName>
        <fullName evidence="2 5">Ribosome biogenesis protein NOP53</fullName>
    </recommendedName>
</protein>
<keyword evidence="3 5" id="KW-0690">Ribosome biogenesis</keyword>
<comment type="function">
    <text evidence="5">May play a role in ribosome biogenesis.</text>
</comment>
<dbReference type="GO" id="GO:0008097">
    <property type="term" value="F:5S rRNA binding"/>
    <property type="evidence" value="ECO:0007669"/>
    <property type="project" value="TreeGrafter"/>
</dbReference>
<dbReference type="Proteomes" id="UP000037510">
    <property type="component" value="Unassembled WGS sequence"/>
</dbReference>
<feature type="region of interest" description="Disordered" evidence="6">
    <location>
        <begin position="237"/>
        <end position="401"/>
    </location>
</feature>
<gene>
    <name evidence="7" type="ORF">OBRU01_03381</name>
</gene>
<comment type="caution">
    <text evidence="7">The sequence shown here is derived from an EMBL/GenBank/DDBJ whole genome shotgun (WGS) entry which is preliminary data.</text>
</comment>
<reference evidence="7 8" key="1">
    <citation type="journal article" date="2015" name="Genome Biol. Evol.">
        <title>The genome of winter moth (Operophtera brumata) provides a genomic perspective on sexual dimorphism and phenology.</title>
        <authorList>
            <person name="Derks M.F."/>
            <person name="Smit S."/>
            <person name="Salis L."/>
            <person name="Schijlen E."/>
            <person name="Bossers A."/>
            <person name="Mateman C."/>
            <person name="Pijl A.S."/>
            <person name="de Ridder D."/>
            <person name="Groenen M.A."/>
            <person name="Visser M.E."/>
            <person name="Megens H.J."/>
        </authorList>
    </citation>
    <scope>NUCLEOTIDE SEQUENCE [LARGE SCALE GENOMIC DNA]</scope>
    <source>
        <strain evidence="7">WM2013NL</strain>
        <tissue evidence="7">Head and thorax</tissue>
    </source>
</reference>
<dbReference type="EMBL" id="JTDY01000394">
    <property type="protein sequence ID" value="KOB77383.1"/>
    <property type="molecule type" value="Genomic_DNA"/>
</dbReference>
<comment type="similarity">
    <text evidence="1 5">Belongs to the NOP53 family.</text>
</comment>
<evidence type="ECO:0000256" key="4">
    <source>
        <dbReference type="ARBA" id="ARBA00023242"/>
    </source>
</evidence>
<feature type="compositionally biased region" description="Basic and acidic residues" evidence="6">
    <location>
        <begin position="329"/>
        <end position="339"/>
    </location>
</feature>
<dbReference type="Pfam" id="PF07767">
    <property type="entry name" value="Nop53"/>
    <property type="match status" value="1"/>
</dbReference>
<accession>A0A0L7LPC8</accession>
<evidence type="ECO:0000313" key="8">
    <source>
        <dbReference type="Proteomes" id="UP000037510"/>
    </source>
</evidence>
<dbReference type="AlphaFoldDB" id="A0A0L7LPC8"/>
<dbReference type="PANTHER" id="PTHR14211">
    <property type="entry name" value="GLIOMA SUPPRESSOR CANDIDATE REGION GENE 2"/>
    <property type="match status" value="1"/>
</dbReference>
<evidence type="ECO:0000256" key="3">
    <source>
        <dbReference type="ARBA" id="ARBA00022517"/>
    </source>
</evidence>
<evidence type="ECO:0000256" key="1">
    <source>
        <dbReference type="ARBA" id="ARBA00008838"/>
    </source>
</evidence>